<evidence type="ECO:0000313" key="3">
    <source>
        <dbReference type="Proteomes" id="UP000626148"/>
    </source>
</evidence>
<evidence type="ECO:0000259" key="1">
    <source>
        <dbReference type="PROSITE" id="PS51186"/>
    </source>
</evidence>
<protein>
    <submittedName>
        <fullName evidence="2">N-acetyltransferase</fullName>
    </submittedName>
</protein>
<dbReference type="InterPro" id="IPR000182">
    <property type="entry name" value="GNAT_dom"/>
</dbReference>
<sequence length="167" mass="19601">MTTVWHLELRSHEKLNAKPWPDLPLQFAEVEVKQGEFNRFLYQLVGQHWNWRDKNSWSMERWREHTERPEHRIWLLMVRGSPAGYVEMERQPGNQVEFISVGLAKPFIGMGLGGPMLSEALKVAFNWTDEDGNPPERVWLHTCSDDHPSALANYQARGFEIFKVEDE</sequence>
<reference evidence="2" key="1">
    <citation type="journal article" date="2014" name="Int. J. Syst. Evol. Microbiol.">
        <title>Complete genome sequence of Corynebacterium casei LMG S-19264T (=DSM 44701T), isolated from a smear-ripened cheese.</title>
        <authorList>
            <consortium name="US DOE Joint Genome Institute (JGI-PGF)"/>
            <person name="Walter F."/>
            <person name="Albersmeier A."/>
            <person name="Kalinowski J."/>
            <person name="Ruckert C."/>
        </authorList>
    </citation>
    <scope>NUCLEOTIDE SEQUENCE</scope>
    <source>
        <strain evidence="2">KCTC 22169</strain>
    </source>
</reference>
<dbReference type="Pfam" id="PF00583">
    <property type="entry name" value="Acetyltransf_1"/>
    <property type="match status" value="1"/>
</dbReference>
<keyword evidence="3" id="KW-1185">Reference proteome</keyword>
<dbReference type="GO" id="GO:0016747">
    <property type="term" value="F:acyltransferase activity, transferring groups other than amino-acyl groups"/>
    <property type="evidence" value="ECO:0007669"/>
    <property type="project" value="InterPro"/>
</dbReference>
<dbReference type="InterPro" id="IPR016181">
    <property type="entry name" value="Acyl_CoA_acyltransferase"/>
</dbReference>
<organism evidence="2 3">
    <name type="scientific">Saccharospirillum salsuginis</name>
    <dbReference type="NCBI Taxonomy" id="418750"/>
    <lineage>
        <taxon>Bacteria</taxon>
        <taxon>Pseudomonadati</taxon>
        <taxon>Pseudomonadota</taxon>
        <taxon>Gammaproteobacteria</taxon>
        <taxon>Oceanospirillales</taxon>
        <taxon>Saccharospirillaceae</taxon>
        <taxon>Saccharospirillum</taxon>
    </lineage>
</organism>
<gene>
    <name evidence="2" type="ORF">GCM10007392_07540</name>
</gene>
<dbReference type="Gene3D" id="3.40.630.30">
    <property type="match status" value="1"/>
</dbReference>
<dbReference type="RefSeq" id="WP_189607161.1">
    <property type="nucleotide sequence ID" value="NZ_BMXR01000002.1"/>
</dbReference>
<name>A0A918K2I7_9GAMM</name>
<accession>A0A918K2I7</accession>
<evidence type="ECO:0000313" key="2">
    <source>
        <dbReference type="EMBL" id="GGX43304.1"/>
    </source>
</evidence>
<comment type="caution">
    <text evidence="2">The sequence shown here is derived from an EMBL/GenBank/DDBJ whole genome shotgun (WGS) entry which is preliminary data.</text>
</comment>
<dbReference type="Proteomes" id="UP000626148">
    <property type="component" value="Unassembled WGS sequence"/>
</dbReference>
<dbReference type="AlphaFoldDB" id="A0A918K2I7"/>
<dbReference type="EMBL" id="BMXR01000002">
    <property type="protein sequence ID" value="GGX43304.1"/>
    <property type="molecule type" value="Genomic_DNA"/>
</dbReference>
<reference evidence="2" key="2">
    <citation type="submission" date="2020-09" db="EMBL/GenBank/DDBJ databases">
        <authorList>
            <person name="Sun Q."/>
            <person name="Kim S."/>
        </authorList>
    </citation>
    <scope>NUCLEOTIDE SEQUENCE</scope>
    <source>
        <strain evidence="2">KCTC 22169</strain>
    </source>
</reference>
<dbReference type="PROSITE" id="PS51186">
    <property type="entry name" value="GNAT"/>
    <property type="match status" value="1"/>
</dbReference>
<feature type="domain" description="N-acetyltransferase" evidence="1">
    <location>
        <begin position="35"/>
        <end position="167"/>
    </location>
</feature>
<proteinExistence type="predicted"/>
<dbReference type="SUPFAM" id="SSF55729">
    <property type="entry name" value="Acyl-CoA N-acyltransferases (Nat)"/>
    <property type="match status" value="1"/>
</dbReference>